<keyword evidence="2 6" id="KW-0812">Transmembrane</keyword>
<dbReference type="Pfam" id="PF06119">
    <property type="entry name" value="NIDO"/>
    <property type="match status" value="1"/>
</dbReference>
<evidence type="ECO:0008006" key="12">
    <source>
        <dbReference type="Google" id="ProtNLM"/>
    </source>
</evidence>
<feature type="domain" description="AMOP" evidence="8">
    <location>
        <begin position="680"/>
        <end position="861"/>
    </location>
</feature>
<dbReference type="Pfam" id="PF24464">
    <property type="entry name" value="Ig_F54D1_6_2"/>
    <property type="match status" value="1"/>
</dbReference>
<reference evidence="10" key="1">
    <citation type="submission" date="2023-07" db="EMBL/GenBank/DDBJ databases">
        <authorList>
            <consortium name="CYATHOMIX"/>
        </authorList>
    </citation>
    <scope>NUCLEOTIDE SEQUENCE</scope>
    <source>
        <strain evidence="10">N/A</strain>
    </source>
</reference>
<dbReference type="EMBL" id="CATQJL010000305">
    <property type="protein sequence ID" value="CAJ0604071.1"/>
    <property type="molecule type" value="Genomic_DNA"/>
</dbReference>
<keyword evidence="11" id="KW-1185">Reference proteome</keyword>
<evidence type="ECO:0000313" key="10">
    <source>
        <dbReference type="EMBL" id="CAJ0604071.1"/>
    </source>
</evidence>
<dbReference type="InterPro" id="IPR056075">
    <property type="entry name" value="DUF7658"/>
</dbReference>
<feature type="chain" id="PRO_5041426075" description="AMOP domain protein" evidence="7">
    <location>
        <begin position="24"/>
        <end position="1478"/>
    </location>
</feature>
<dbReference type="InterPro" id="IPR057018">
    <property type="entry name" value="F54D1_6-like_Ig-like"/>
</dbReference>
<dbReference type="Pfam" id="PF24678">
    <property type="entry name" value="DUF7658"/>
    <property type="match status" value="1"/>
</dbReference>
<dbReference type="GO" id="GO:0007160">
    <property type="term" value="P:cell-matrix adhesion"/>
    <property type="evidence" value="ECO:0007669"/>
    <property type="project" value="InterPro"/>
</dbReference>
<dbReference type="PROSITE" id="PS51220">
    <property type="entry name" value="NIDO"/>
    <property type="match status" value="1"/>
</dbReference>
<proteinExistence type="predicted"/>
<sequence length="1478" mass="167609">MWRERDRTLRWLIVWGLFAGAQQQVQQGQSGNINQNLGNPDSGVLFSGTGSNVYYGVNLVPFGPEVGDQEVIPGMLTSGQTIDLHMYFPFYGGLYNYTTISVNGYIAFAVVLDQGPTINIGPDATDWPKHQDPAMIAPYLCKQQIPQDMNPGLRSGVFFRLMMRQSLFGRGSGSNMNLGGSYQSSFFGQSATQACQGTHGGYVRCDQNSDYFLDEMMRWLQEGVAGAAAFRADAALVVTWYNTASAISGRSDMDAGQLATYQLVWLTDEAARLSYVILNYDKLGFDAADFRANSRSGRCQAVFNGGNHTGIVPVDPTQAFKNTPKVLSQRSGVPHMVRGRYMFRVDDVVRPAGCSNKTGGTCMDGGAAVSIRVWNGVDGVDVVVAVFGVDGGAAVSAECGSDPMLIYPNIVNMMGEMTVDVNAICLDRSQTYILMIEQRQTATCTVLNPSIARCHLPKIYDWGTKTVYFQPQSGGANDEKAFVGYIYFVPPTLDPMRLDIGNIYDWFKNPVPYQVMPLTWYPRNFTNPDIATHMESVRLSDDAMYSVQLGLYVIGYREFKDDDIKKFRPEHRVLCRLATYSNRNTYEYRWKPQEERINLYQVEQWYLNDWQRTHELYNYRFGYLKLSPIKPNQLENQPQTLLSGLVSAPISLHWLWTTNNPEYSTTTYSQNDESARVEFVKQKSLEMCHDWYNEDGAQWNFIRDTETNSSCPCIEKQAMADLGRFMPHPRCSQAFRDITCTSAIGARNCYMSAQNIYGSYAGTGHGFESEHTARFPTHYGQVCCYDDAGHLMQTSYQPVIKVTPEVPYNPGFPMRAYEFGTSPYMGQYEVPGLSAFHNDYMPYFLCCKFADFRCQMFYWRRPSSGCQEYQPPAYGEGMGAGTFNTIDNDKFIFNEPGVFNMLYIPQTPTTPEVKVQARLERYPDRRVDFSLLGHGMSQQDLVQPTNTTVITGIALEATGTDRVHIVTRKDTRRFRYRTSIIVGNIMRYFDTMRIQRFKGVLIYVNNVERGQPEIYVVLEEAQIGIRVRESYAIDVDRYSNYQESMGLLNVAISVPPQYGVRPDGDKTKEVEMRQRYNLPRVAGLMRPFPDQASASFMQSLTLNDVNSEGYRQQIINMYRVQGSGEPGSDQSLSSANQAGMPTENMFTTSRDEDKKFEVFPEASMKSGPIYKVAPKYEAGRYRFYPITGQTLNQRLQTCRDLQQQNIINIQPMQSQLTESYGMSQCPDNPAAIISECGDSVPCLYDYTTLNAKVLGVRVKEEWNVFTTERLDASRFYNSCGPINIEYPEYLIKTSSMYSAYMQGDVARFECVQSHWIKGVHEYKCGIVVDYNRPNEYRFEWNKGEQPWCRSREKENFLIWLSAILGTIACIMAIIFIFLCCWCVKQQKREEQRGLYATGNSRSTSFSRQKFGAPSSTETEPLQEKPRYADILPRNGAMYREQSPRGFRMDDRPGLPSHTSTPESALVSSSKLHGFNTSV</sequence>
<dbReference type="InterPro" id="IPR057017">
    <property type="entry name" value="F54D1_6-like_C"/>
</dbReference>
<feature type="compositionally biased region" description="Polar residues" evidence="5">
    <location>
        <begin position="1128"/>
        <end position="1145"/>
    </location>
</feature>
<dbReference type="PANTHER" id="PTHR13802:SF60">
    <property type="entry name" value="PROTEIN CBG06057"/>
    <property type="match status" value="1"/>
</dbReference>
<dbReference type="InterPro" id="IPR003886">
    <property type="entry name" value="NIDO_dom"/>
</dbReference>
<gene>
    <name evidence="10" type="ORF">CYNAS_LOCUS16054</name>
</gene>
<dbReference type="Proteomes" id="UP001176961">
    <property type="component" value="Unassembled WGS sequence"/>
</dbReference>
<protein>
    <recommendedName>
        <fullName evidence="12">AMOP domain protein</fullName>
    </recommendedName>
</protein>
<keyword evidence="7" id="KW-0732">Signal</keyword>
<feature type="domain" description="NIDO" evidence="9">
    <location>
        <begin position="185"/>
        <end position="348"/>
    </location>
</feature>
<dbReference type="Pfam" id="PF24469">
    <property type="entry name" value="F54D1_6_C"/>
    <property type="match status" value="1"/>
</dbReference>
<dbReference type="SMART" id="SM00723">
    <property type="entry name" value="AMOP"/>
    <property type="match status" value="1"/>
</dbReference>
<comment type="subcellular location">
    <subcellularLocation>
        <location evidence="1">Membrane</location>
    </subcellularLocation>
</comment>
<feature type="region of interest" description="Disordered" evidence="5">
    <location>
        <begin position="1441"/>
        <end position="1478"/>
    </location>
</feature>
<feature type="signal peptide" evidence="7">
    <location>
        <begin position="1"/>
        <end position="23"/>
    </location>
</feature>
<organism evidence="10 11">
    <name type="scientific">Cylicocyclus nassatus</name>
    <name type="common">Nematode worm</name>
    <dbReference type="NCBI Taxonomy" id="53992"/>
    <lineage>
        <taxon>Eukaryota</taxon>
        <taxon>Metazoa</taxon>
        <taxon>Ecdysozoa</taxon>
        <taxon>Nematoda</taxon>
        <taxon>Chromadorea</taxon>
        <taxon>Rhabditida</taxon>
        <taxon>Rhabditina</taxon>
        <taxon>Rhabditomorpha</taxon>
        <taxon>Strongyloidea</taxon>
        <taxon>Strongylidae</taxon>
        <taxon>Cylicocyclus</taxon>
    </lineage>
</organism>
<evidence type="ECO:0000256" key="1">
    <source>
        <dbReference type="ARBA" id="ARBA00004370"/>
    </source>
</evidence>
<evidence type="ECO:0000256" key="5">
    <source>
        <dbReference type="SAM" id="MobiDB-lite"/>
    </source>
</evidence>
<accession>A0AA36M9X6</accession>
<keyword evidence="3 6" id="KW-1133">Transmembrane helix</keyword>
<evidence type="ECO:0000256" key="6">
    <source>
        <dbReference type="SAM" id="Phobius"/>
    </source>
</evidence>
<dbReference type="SMART" id="SM00539">
    <property type="entry name" value="NIDO"/>
    <property type="match status" value="1"/>
</dbReference>
<feature type="compositionally biased region" description="Polar residues" evidence="5">
    <location>
        <begin position="1397"/>
        <end position="1419"/>
    </location>
</feature>
<feature type="transmembrane region" description="Helical" evidence="6">
    <location>
        <begin position="1356"/>
        <end position="1383"/>
    </location>
</feature>
<dbReference type="GO" id="GO:0016020">
    <property type="term" value="C:membrane"/>
    <property type="evidence" value="ECO:0007669"/>
    <property type="project" value="UniProtKB-SubCell"/>
</dbReference>
<evidence type="ECO:0000259" key="9">
    <source>
        <dbReference type="PROSITE" id="PS51220"/>
    </source>
</evidence>
<evidence type="ECO:0000259" key="8">
    <source>
        <dbReference type="PROSITE" id="PS50856"/>
    </source>
</evidence>
<evidence type="ECO:0000313" key="11">
    <source>
        <dbReference type="Proteomes" id="UP001176961"/>
    </source>
</evidence>
<name>A0AA36M9X6_CYLNA</name>
<evidence type="ECO:0000256" key="3">
    <source>
        <dbReference type="ARBA" id="ARBA00022989"/>
    </source>
</evidence>
<evidence type="ECO:0000256" key="4">
    <source>
        <dbReference type="ARBA" id="ARBA00023136"/>
    </source>
</evidence>
<feature type="region of interest" description="Disordered" evidence="5">
    <location>
        <begin position="1123"/>
        <end position="1145"/>
    </location>
</feature>
<dbReference type="Pfam" id="PF03782">
    <property type="entry name" value="AMOP"/>
    <property type="match status" value="1"/>
</dbReference>
<dbReference type="PROSITE" id="PS50856">
    <property type="entry name" value="AMOP"/>
    <property type="match status" value="1"/>
</dbReference>
<evidence type="ECO:0000256" key="2">
    <source>
        <dbReference type="ARBA" id="ARBA00022692"/>
    </source>
</evidence>
<dbReference type="PANTHER" id="PTHR13802">
    <property type="entry name" value="MUCIN 4-RELATED"/>
    <property type="match status" value="1"/>
</dbReference>
<feature type="region of interest" description="Disordered" evidence="5">
    <location>
        <begin position="1395"/>
        <end position="1426"/>
    </location>
</feature>
<comment type="caution">
    <text evidence="10">The sequence shown here is derived from an EMBL/GenBank/DDBJ whole genome shotgun (WGS) entry which is preliminary data.</text>
</comment>
<dbReference type="InterPro" id="IPR005533">
    <property type="entry name" value="AMOP_dom"/>
</dbReference>
<keyword evidence="4 6" id="KW-0472">Membrane</keyword>
<feature type="compositionally biased region" description="Polar residues" evidence="5">
    <location>
        <begin position="1456"/>
        <end position="1478"/>
    </location>
</feature>
<dbReference type="InterPro" id="IPR057019">
    <property type="entry name" value="F54D1_6-like_Ig-like_2"/>
</dbReference>
<dbReference type="InterPro" id="IPR051495">
    <property type="entry name" value="Epithelial_Barrier/Signaling"/>
</dbReference>
<dbReference type="Pfam" id="PF24462">
    <property type="entry name" value="Ig_F54D1_6"/>
    <property type="match status" value="1"/>
</dbReference>
<evidence type="ECO:0000256" key="7">
    <source>
        <dbReference type="SAM" id="SignalP"/>
    </source>
</evidence>